<organism evidence="2">
    <name type="scientific">Nanobsidianus stetteri</name>
    <dbReference type="NCBI Taxonomy" id="1294122"/>
    <lineage>
        <taxon>Archaea</taxon>
        <taxon>Nanobdellota</taxon>
        <taxon>Candidatus Nanoarchaeia</taxon>
        <taxon>Nanoarchaeales</taxon>
        <taxon>Nanopusillaceae</taxon>
        <taxon>Candidatus Nanobsidianus</taxon>
    </lineage>
</organism>
<proteinExistence type="predicted"/>
<sequence length="70" mass="8066">MKYIVDIDYSKCINCLACYLINKNIFSIENNRIVIKNNIISSEEDIEDIKTAANACPTNAIYYQEILDKD</sequence>
<reference evidence="2" key="1">
    <citation type="journal article" date="2015" name="Appl. Environ. Microbiol.">
        <title>Nanoarchaeota, Their Sulfolobales Host, and Nanoarchaeota Virus Distribution across Yellowstone National Park Hot Springs.</title>
        <authorList>
            <person name="Munson-McGee J.H."/>
            <person name="Field E.K."/>
            <person name="Bateson M."/>
            <person name="Rooney C."/>
            <person name="Stepanauskas R."/>
            <person name="Young M.J."/>
        </authorList>
    </citation>
    <scope>NUCLEOTIDE SEQUENCE [LARGE SCALE GENOMIC DNA]</scope>
    <source>
        <strain evidence="2">SCGC AB-777_F03</strain>
    </source>
</reference>
<evidence type="ECO:0000313" key="2">
    <source>
        <dbReference type="EMBL" id="PVU68447.1"/>
    </source>
</evidence>
<comment type="caution">
    <text evidence="2">The sequence shown here is derived from an EMBL/GenBank/DDBJ whole genome shotgun (WGS) entry which is preliminary data.</text>
</comment>
<dbReference type="EMBL" id="QEFP01000011">
    <property type="protein sequence ID" value="PVU68447.1"/>
    <property type="molecule type" value="Genomic_DNA"/>
</dbReference>
<dbReference type="SUPFAM" id="SSF54862">
    <property type="entry name" value="4Fe-4S ferredoxins"/>
    <property type="match status" value="1"/>
</dbReference>
<dbReference type="RefSeq" id="WP_228615397.1">
    <property type="nucleotide sequence ID" value="NZ_QEFP02000013.1"/>
</dbReference>
<dbReference type="Pfam" id="PF13370">
    <property type="entry name" value="Fer4_13"/>
    <property type="match status" value="1"/>
</dbReference>
<reference evidence="1" key="3">
    <citation type="submission" date="2017-05" db="EMBL/GenBank/DDBJ databases">
        <authorList>
            <person name="Munson-Mcgee J.H."/>
        </authorList>
    </citation>
    <scope>NUCLEOTIDE SEQUENCE</scope>
    <source>
        <strain evidence="1">SCGC AB-777_F03</strain>
    </source>
</reference>
<reference evidence="1" key="4">
    <citation type="submission" date="2021-11" db="EMBL/GenBank/DDBJ databases">
        <authorList>
            <person name="Munson-Mcgee J."/>
            <person name="Field E."/>
            <person name="Bateson M."/>
            <person name="Rooney C."/>
            <person name="Stepanauskas R."/>
            <person name="Young M."/>
        </authorList>
    </citation>
    <scope>NUCLEOTIDE SEQUENCE</scope>
    <source>
        <strain evidence="1">SCGC AB-777_F03</strain>
    </source>
</reference>
<dbReference type="Gene3D" id="3.30.70.20">
    <property type="match status" value="1"/>
</dbReference>
<reference evidence="2" key="2">
    <citation type="submission" date="2017-05" db="EMBL/GenBank/DDBJ databases">
        <authorList>
            <person name="Song R."/>
            <person name="Chenine A.L."/>
            <person name="Ruprecht R.M."/>
        </authorList>
    </citation>
    <scope>NUCLEOTIDE SEQUENCE</scope>
    <source>
        <strain evidence="2">SCGC AB-777_F03</strain>
    </source>
</reference>
<protein>
    <submittedName>
        <fullName evidence="1">Ferredoxin</fullName>
    </submittedName>
</protein>
<name>A0A2T9WKT6_NANST</name>
<dbReference type="AlphaFoldDB" id="A0A2T9WKT6"/>
<accession>A0A2T9WKT6</accession>
<dbReference type="Proteomes" id="UP000245509">
    <property type="component" value="Unassembled WGS sequence"/>
</dbReference>
<gene>
    <name evidence="1" type="ORF">DDW03_002015</name>
    <name evidence="2" type="ORF">DDW03_02395</name>
</gene>
<evidence type="ECO:0000313" key="1">
    <source>
        <dbReference type="EMBL" id="MCC5447172.1"/>
    </source>
</evidence>
<dbReference type="EMBL" id="QEFP02000013">
    <property type="protein sequence ID" value="MCC5447172.1"/>
    <property type="molecule type" value="Genomic_DNA"/>
</dbReference>